<feature type="compositionally biased region" description="Basic and acidic residues" evidence="1">
    <location>
        <begin position="78"/>
        <end position="90"/>
    </location>
</feature>
<proteinExistence type="predicted"/>
<dbReference type="AlphaFoldDB" id="A0AAJ8DXK7"/>
<name>A0AAJ8DXK7_ASPNG</name>
<dbReference type="GeneID" id="84590127"/>
<dbReference type="VEuPathDB" id="FungiDB:An01g12830"/>
<feature type="region of interest" description="Disordered" evidence="1">
    <location>
        <begin position="61"/>
        <end position="90"/>
    </location>
</feature>
<dbReference type="RefSeq" id="XP_059599810.1">
    <property type="nucleotide sequence ID" value="XM_059744926.1"/>
</dbReference>
<gene>
    <name evidence="2" type="ORF">An01g12830</name>
</gene>
<protein>
    <submittedName>
        <fullName evidence="2">Uncharacterized protein</fullName>
    </submittedName>
</protein>
<accession>A0AAJ8DXK7</accession>
<organism evidence="2">
    <name type="scientific">Aspergillus niger</name>
    <dbReference type="NCBI Taxonomy" id="5061"/>
    <lineage>
        <taxon>Eukaryota</taxon>
        <taxon>Fungi</taxon>
        <taxon>Dikarya</taxon>
        <taxon>Ascomycota</taxon>
        <taxon>Pezizomycotina</taxon>
        <taxon>Eurotiomycetes</taxon>
        <taxon>Eurotiomycetidae</taxon>
        <taxon>Eurotiales</taxon>
        <taxon>Aspergillaceae</taxon>
        <taxon>Aspergillus</taxon>
        <taxon>Aspergillus subgen. Circumdati</taxon>
    </lineage>
</organism>
<reference evidence="2" key="2">
    <citation type="submission" date="2025-08" db="UniProtKB">
        <authorList>
            <consortium name="RefSeq"/>
        </authorList>
    </citation>
    <scope>IDENTIFICATION</scope>
</reference>
<evidence type="ECO:0000313" key="2">
    <source>
        <dbReference type="RefSeq" id="XP_059599810.1"/>
    </source>
</evidence>
<dbReference type="KEGG" id="ang:An01g12830"/>
<evidence type="ECO:0000256" key="1">
    <source>
        <dbReference type="SAM" id="MobiDB-lite"/>
    </source>
</evidence>
<sequence>MDLGLEVRREWIFGNSLTSLSAADLLSDASAGGPSLGAVDDITLSDGAAAVVLEEVLGAHSGGGRRLEKGPETGGVEEDSRREEHLESAGARVDRKMQSPGLLAGSGGGNNRCGGKSWGVVVITSQRKESKMNGWMTVRRSPPSTRTNRAAEPENQLVIRSTSHSNHPSNGLAAMRIRKPEITPIWDQPGKASFPR</sequence>
<feature type="compositionally biased region" description="Polar residues" evidence="1">
    <location>
        <begin position="158"/>
        <end position="169"/>
    </location>
</feature>
<reference evidence="2" key="1">
    <citation type="submission" date="2025-02" db="EMBL/GenBank/DDBJ databases">
        <authorList>
            <consortium name="NCBI Genome Project"/>
        </authorList>
    </citation>
    <scope>NUCLEOTIDE SEQUENCE</scope>
</reference>
<feature type="region of interest" description="Disordered" evidence="1">
    <location>
        <begin position="131"/>
        <end position="196"/>
    </location>
</feature>